<dbReference type="InterPro" id="IPR024130">
    <property type="entry name" value="DAP1/DAPL1"/>
</dbReference>
<evidence type="ECO:0000313" key="2">
    <source>
        <dbReference type="WBParaSite" id="MCU_010370-RA"/>
    </source>
</evidence>
<sequence length="102" mass="11799">MGDEEQKMDLAISNPPATKVGNMRIAQKRREVAEKPLSRSEYLKQAEEYNSELVAPPKHDFATQQELEFHDTTVMHTQQKPFPQVSKPTKPVQHFIRQPRSD</sequence>
<dbReference type="Pfam" id="PF15228">
    <property type="entry name" value="DAP"/>
    <property type="match status" value="1"/>
</dbReference>
<dbReference type="WBParaSite" id="MCU_010370-RA">
    <property type="protein sequence ID" value="MCU_010370-RA"/>
    <property type="gene ID" value="MCU_010370"/>
</dbReference>
<proteinExistence type="predicted"/>
<reference evidence="2" key="1">
    <citation type="submission" date="2019-11" db="UniProtKB">
        <authorList>
            <consortium name="WormBaseParasite"/>
        </authorList>
    </citation>
    <scope>IDENTIFICATION</scope>
</reference>
<accession>A0A5K3FQ66</accession>
<organism evidence="2">
    <name type="scientific">Mesocestoides corti</name>
    <name type="common">Flatworm</name>
    <dbReference type="NCBI Taxonomy" id="53468"/>
    <lineage>
        <taxon>Eukaryota</taxon>
        <taxon>Metazoa</taxon>
        <taxon>Spiralia</taxon>
        <taxon>Lophotrochozoa</taxon>
        <taxon>Platyhelminthes</taxon>
        <taxon>Cestoda</taxon>
        <taxon>Eucestoda</taxon>
        <taxon>Cyclophyllidea</taxon>
        <taxon>Mesocestoididae</taxon>
        <taxon>Mesocestoides</taxon>
    </lineage>
</organism>
<dbReference type="AlphaFoldDB" id="A0A5K3FQ66"/>
<protein>
    <submittedName>
        <fullName evidence="2">SUZ domain-containing protein</fullName>
    </submittedName>
</protein>
<name>A0A5K3FQ66_MESCO</name>
<feature type="region of interest" description="Disordered" evidence="1">
    <location>
        <begin position="79"/>
        <end position="102"/>
    </location>
</feature>
<evidence type="ECO:0000256" key="1">
    <source>
        <dbReference type="SAM" id="MobiDB-lite"/>
    </source>
</evidence>